<evidence type="ECO:0000259" key="3">
    <source>
        <dbReference type="Pfam" id="PF26109"/>
    </source>
</evidence>
<dbReference type="InterPro" id="IPR051534">
    <property type="entry name" value="CBASS_pafABC_assoc_protein"/>
</dbReference>
<gene>
    <name evidence="4" type="ORF">RvVAT039_pl07360</name>
</gene>
<dbReference type="Pfam" id="PF26107">
    <property type="entry name" value="BrxR_CTD"/>
    <property type="match status" value="1"/>
</dbReference>
<organism evidence="4">
    <name type="scientific">Agrobacterium vitis</name>
    <name type="common">Rhizobium vitis</name>
    <dbReference type="NCBI Taxonomy" id="373"/>
    <lineage>
        <taxon>Bacteria</taxon>
        <taxon>Pseudomonadati</taxon>
        <taxon>Pseudomonadota</taxon>
        <taxon>Alphaproteobacteria</taxon>
        <taxon>Hyphomicrobiales</taxon>
        <taxon>Rhizobiaceae</taxon>
        <taxon>Rhizobium/Agrobacterium group</taxon>
        <taxon>Agrobacterium</taxon>
    </lineage>
</organism>
<reference evidence="4" key="2">
    <citation type="submission" date="2020-07" db="EMBL/GenBank/DDBJ databases">
        <title>Complete genome sequence data of tumorigenic Rhizobium vitis strain VAT03-9, a causal agent of grapevine crown gall disease.</title>
        <authorList>
            <person name="Noutoshi Y."/>
            <person name="Toyoda A."/>
            <person name="Ishii T."/>
            <person name="Saito K."/>
            <person name="Watanabe M."/>
            <person name="Kawaguchi A."/>
        </authorList>
    </citation>
    <scope>NUCLEOTIDE SEQUENCE</scope>
    <source>
        <strain evidence="4">VAT03-9</strain>
        <plasmid evidence="4">pRvVAT039b</plasmid>
    </source>
</reference>
<dbReference type="InterPro" id="IPR026881">
    <property type="entry name" value="WYL_dom"/>
</dbReference>
<feature type="domain" description="WYL" evidence="1">
    <location>
        <begin position="124"/>
        <end position="189"/>
    </location>
</feature>
<feature type="domain" description="DNA-binding transcriptional repressor CapW winged helix-turn-helix" evidence="3">
    <location>
        <begin position="10"/>
        <end position="90"/>
    </location>
</feature>
<evidence type="ECO:0000259" key="2">
    <source>
        <dbReference type="Pfam" id="PF26107"/>
    </source>
</evidence>
<dbReference type="InterPro" id="IPR059020">
    <property type="entry name" value="CapW_CTD"/>
</dbReference>
<dbReference type="AlphaFoldDB" id="A0ABF7PGU8"/>
<evidence type="ECO:0000313" key="4">
    <source>
        <dbReference type="EMBL" id="BCH67903.1"/>
    </source>
</evidence>
<dbReference type="PANTHER" id="PTHR34580:SF3">
    <property type="entry name" value="PROTEIN PAFB"/>
    <property type="match status" value="1"/>
</dbReference>
<sequence>MVDEKRPWTQNQRFEFIEWKLFWEGALNRSDLEEMFQISTPQASIDLRRYRELAGDNIAYDATDKTFKPTSGIKPSFLRVSADRLLLQLRALLTGALPRREIWFRDLPPIDMAPDIVRHVDPDCLRTILAAIRSKHSIEVRYQSLTNSRIREIAPHALAFDGYRWHVRAWACDRDDFRDFVLTRIDQIKPGTPADFDSEDDLEWNTVVSLDLRPHPGLTEDQALAIQRDYAMTDGQRVIEVRLSMAYYFIMRMNLDLTDLPPARAQICLHNLEAIQSNIGAARAGSKRRIVDRKNRK</sequence>
<dbReference type="PIRSF" id="PIRSF015558">
    <property type="entry name" value="Txn_reg_DeoR_prd"/>
    <property type="match status" value="1"/>
</dbReference>
<dbReference type="KEGG" id="avv:RvVAT039_pl07360"/>
<protein>
    <recommendedName>
        <fullName evidence="5">WYL domain-containing protein</fullName>
    </recommendedName>
</protein>
<feature type="domain" description="DNA-binding transcriptional repressor CapW C-terminal dimerisation" evidence="2">
    <location>
        <begin position="208"/>
        <end position="275"/>
    </location>
</feature>
<evidence type="ECO:0000259" key="1">
    <source>
        <dbReference type="Pfam" id="PF13280"/>
    </source>
</evidence>
<keyword evidence="4" id="KW-0614">Plasmid</keyword>
<name>A0ABF7PGU8_AGRVI</name>
<dbReference type="Pfam" id="PF26109">
    <property type="entry name" value="WHD_BrxR"/>
    <property type="match status" value="1"/>
</dbReference>
<dbReference type="RefSeq" id="WP_071585040.1">
    <property type="nucleotide sequence ID" value="NZ_AP023282.1"/>
</dbReference>
<reference evidence="4" key="1">
    <citation type="journal article" date="2005" name="J. Gen. Plant Pathol.">
        <title>Inhibition of crown gall dormation by Agrobacterium radiobacter biovar 3 strains isolated from grapevine.</title>
        <authorList>
            <person name="Kawaguchi A."/>
            <person name="Inoue K."/>
            <person name="Nasu H."/>
        </authorList>
    </citation>
    <scope>NUCLEOTIDE SEQUENCE</scope>
    <source>
        <strain evidence="4">VAT03-9</strain>
        <plasmid evidence="4">pRvVAT039b</plasmid>
    </source>
</reference>
<accession>A0ABF7PGU8</accession>
<dbReference type="PANTHER" id="PTHR34580">
    <property type="match status" value="1"/>
</dbReference>
<evidence type="ECO:0008006" key="5">
    <source>
        <dbReference type="Google" id="ProtNLM"/>
    </source>
</evidence>
<dbReference type="PROSITE" id="PS52050">
    <property type="entry name" value="WYL"/>
    <property type="match status" value="1"/>
</dbReference>
<dbReference type="Pfam" id="PF13280">
    <property type="entry name" value="WYL"/>
    <property type="match status" value="1"/>
</dbReference>
<proteinExistence type="predicted"/>
<dbReference type="InterPro" id="IPR059019">
    <property type="entry name" value="WHD_CapW"/>
</dbReference>
<dbReference type="InterPro" id="IPR016634">
    <property type="entry name" value="CapW-like"/>
</dbReference>
<dbReference type="EMBL" id="AP023282">
    <property type="protein sequence ID" value="BCH67903.1"/>
    <property type="molecule type" value="Genomic_DNA"/>
</dbReference>
<dbReference type="SMR" id="A0ABF7PGU8"/>
<geneLocation type="plasmid" evidence="4">
    <name>pRvVAT039b</name>
</geneLocation>